<comment type="caution">
    <text evidence="2">The sequence shown here is derived from an EMBL/GenBank/DDBJ whole genome shotgun (WGS) entry which is preliminary data.</text>
</comment>
<evidence type="ECO:0000313" key="2">
    <source>
        <dbReference type="EMBL" id="HGH60963.1"/>
    </source>
</evidence>
<dbReference type="AlphaFoldDB" id="A0A7C4ARX8"/>
<dbReference type="SUPFAM" id="SSF50475">
    <property type="entry name" value="FMN-binding split barrel"/>
    <property type="match status" value="1"/>
</dbReference>
<dbReference type="InterPro" id="IPR012349">
    <property type="entry name" value="Split_barrel_FMN-bd"/>
</dbReference>
<gene>
    <name evidence="2" type="ORF">ENV54_06660</name>
</gene>
<evidence type="ECO:0000259" key="1">
    <source>
        <dbReference type="Pfam" id="PF01243"/>
    </source>
</evidence>
<accession>A0A7C4ARX8</accession>
<protein>
    <recommendedName>
        <fullName evidence="1">Pyridoxamine 5'-phosphate oxidase N-terminal domain-containing protein</fullName>
    </recommendedName>
</protein>
<feature type="domain" description="Pyridoxamine 5'-phosphate oxidase N-terminal" evidence="1">
    <location>
        <begin position="8"/>
        <end position="107"/>
    </location>
</feature>
<name>A0A7C4ARX8_9BACT</name>
<dbReference type="Gene3D" id="2.30.110.10">
    <property type="entry name" value="Electron Transport, Fmn-binding Protein, Chain A"/>
    <property type="match status" value="1"/>
</dbReference>
<sequence>MKAEEFERTVKSFMDRYTTMALCCSMNDHPWTAPVYYARSGYDLLFFSSPTSRHSQIFAQNPQASAAIYGDYSDWKSIKGIQMEGVVNQVSSPVAFTKALATYVKRHPFVKDMMTDPKTLSSQLLGKSSRVSLYIFHPRTIRYVDNSEKFGSRWMVEVREGVSISEPVLD</sequence>
<dbReference type="EMBL" id="DTGT01000203">
    <property type="protein sequence ID" value="HGH60963.1"/>
    <property type="molecule type" value="Genomic_DNA"/>
</dbReference>
<reference evidence="2" key="1">
    <citation type="journal article" date="2020" name="mSystems">
        <title>Genome- and Community-Level Interaction Insights into Carbon Utilization and Element Cycling Functions of Hydrothermarchaeota in Hydrothermal Sediment.</title>
        <authorList>
            <person name="Zhou Z."/>
            <person name="Liu Y."/>
            <person name="Xu W."/>
            <person name="Pan J."/>
            <person name="Luo Z.H."/>
            <person name="Li M."/>
        </authorList>
    </citation>
    <scope>NUCLEOTIDE SEQUENCE [LARGE SCALE GENOMIC DNA]</scope>
    <source>
        <strain evidence="2">SpSt-769</strain>
    </source>
</reference>
<organism evidence="2">
    <name type="scientific">Desulfomonile tiedjei</name>
    <dbReference type="NCBI Taxonomy" id="2358"/>
    <lineage>
        <taxon>Bacteria</taxon>
        <taxon>Pseudomonadati</taxon>
        <taxon>Thermodesulfobacteriota</taxon>
        <taxon>Desulfomonilia</taxon>
        <taxon>Desulfomonilales</taxon>
        <taxon>Desulfomonilaceae</taxon>
        <taxon>Desulfomonile</taxon>
    </lineage>
</organism>
<dbReference type="InterPro" id="IPR011576">
    <property type="entry name" value="Pyridox_Oxase_N"/>
</dbReference>
<dbReference type="Pfam" id="PF01243">
    <property type="entry name" value="PNPOx_N"/>
    <property type="match status" value="1"/>
</dbReference>
<proteinExistence type="predicted"/>